<evidence type="ECO:0000313" key="1">
    <source>
        <dbReference type="EMBL" id="KAH0546941.1"/>
    </source>
</evidence>
<evidence type="ECO:0000313" key="2">
    <source>
        <dbReference type="Proteomes" id="UP000826195"/>
    </source>
</evidence>
<organism evidence="1 2">
    <name type="scientific">Cotesia glomerata</name>
    <name type="common">Lepidopteran parasitic wasp</name>
    <name type="synonym">Apanteles glomeratus</name>
    <dbReference type="NCBI Taxonomy" id="32391"/>
    <lineage>
        <taxon>Eukaryota</taxon>
        <taxon>Metazoa</taxon>
        <taxon>Ecdysozoa</taxon>
        <taxon>Arthropoda</taxon>
        <taxon>Hexapoda</taxon>
        <taxon>Insecta</taxon>
        <taxon>Pterygota</taxon>
        <taxon>Neoptera</taxon>
        <taxon>Endopterygota</taxon>
        <taxon>Hymenoptera</taxon>
        <taxon>Apocrita</taxon>
        <taxon>Ichneumonoidea</taxon>
        <taxon>Braconidae</taxon>
        <taxon>Microgastrinae</taxon>
        <taxon>Cotesia</taxon>
    </lineage>
</organism>
<protein>
    <submittedName>
        <fullName evidence="1">Uncharacterized protein</fullName>
    </submittedName>
</protein>
<dbReference type="AlphaFoldDB" id="A0AAV7I9P8"/>
<gene>
    <name evidence="1" type="ORF">KQX54_016291</name>
</gene>
<dbReference type="EMBL" id="JAHXZJ010002237">
    <property type="protein sequence ID" value="KAH0546941.1"/>
    <property type="molecule type" value="Genomic_DNA"/>
</dbReference>
<keyword evidence="2" id="KW-1185">Reference proteome</keyword>
<accession>A0AAV7I9P8</accession>
<dbReference type="Proteomes" id="UP000826195">
    <property type="component" value="Unassembled WGS sequence"/>
</dbReference>
<name>A0AAV7I9P8_COTGL</name>
<reference evidence="1 2" key="1">
    <citation type="journal article" date="2021" name="J. Hered.">
        <title>A chromosome-level genome assembly of the parasitoid wasp, Cotesia glomerata (Hymenoptera: Braconidae).</title>
        <authorList>
            <person name="Pinto B.J."/>
            <person name="Weis J.J."/>
            <person name="Gamble T."/>
            <person name="Ode P.J."/>
            <person name="Paul R."/>
            <person name="Zaspel J.M."/>
        </authorList>
    </citation>
    <scope>NUCLEOTIDE SEQUENCE [LARGE SCALE GENOMIC DNA]</scope>
    <source>
        <strain evidence="1">CgM1</strain>
    </source>
</reference>
<proteinExistence type="predicted"/>
<sequence length="128" mass="14496">MPHVKFPRCMCSVLSNSTNRNKNIELSDGYLGIIRASMGEYVVDTGINGQLPLCEMFYEPIIFGPILQMFGFDENNCPPKPGVYGSENYTFPTSMFPDDFPPNKYKVAFEIINESKQLLVIHVYADVQ</sequence>
<comment type="caution">
    <text evidence="1">The sequence shown here is derived from an EMBL/GenBank/DDBJ whole genome shotgun (WGS) entry which is preliminary data.</text>
</comment>